<feature type="compositionally biased region" description="Basic residues" evidence="1">
    <location>
        <begin position="214"/>
        <end position="223"/>
    </location>
</feature>
<proteinExistence type="predicted"/>
<dbReference type="AlphaFoldDB" id="E2ALQ0"/>
<keyword evidence="3" id="KW-1185">Reference proteome</keyword>
<feature type="region of interest" description="Disordered" evidence="1">
    <location>
        <begin position="110"/>
        <end position="173"/>
    </location>
</feature>
<sequence length="340" mass="37284">MENDEAIRDTGMPGMATAKLKGAENDGEMPRSSRATLLLLFRGRSSSYQIFAAPLANNASLDKPESLFTIAGYSFVAFFLGGSNKQTNLFSSVTIVHPMPEIRVLTATVRNSRRGVNSGHRAKRGQREGGRSVGRYDDPDERNHRTSSAGLAKRRKRTGATISPRGRPLPLYRPHREIGTHSWQYAISLSVLATANSDLSAVFPNGGKYSTGKSLRRGGKGGKGRKEITRPLSARPDDKRFRRRREIRFLVSGSQPARICHAPTNLPSTSSILGHLGSTGNYNIGLLDEEFEVAARKGAGSWHANPSQSFWLSLTAVLHLPRENMSHLLRAISHLSRGFV</sequence>
<name>E2ALQ0_CAMFO</name>
<evidence type="ECO:0000313" key="3">
    <source>
        <dbReference type="Proteomes" id="UP000000311"/>
    </source>
</evidence>
<feature type="compositionally biased region" description="Basic and acidic residues" evidence="1">
    <location>
        <begin position="125"/>
        <end position="144"/>
    </location>
</feature>
<evidence type="ECO:0000256" key="1">
    <source>
        <dbReference type="SAM" id="MobiDB-lite"/>
    </source>
</evidence>
<dbReference type="EMBL" id="GL440609">
    <property type="protein sequence ID" value="EFN65659.1"/>
    <property type="molecule type" value="Genomic_DNA"/>
</dbReference>
<evidence type="ECO:0000313" key="2">
    <source>
        <dbReference type="EMBL" id="EFN65659.1"/>
    </source>
</evidence>
<protein>
    <submittedName>
        <fullName evidence="2">Uncharacterized protein</fullName>
    </submittedName>
</protein>
<dbReference type="InParanoid" id="E2ALQ0"/>
<accession>E2ALQ0</accession>
<reference evidence="2 3" key="1">
    <citation type="journal article" date="2010" name="Science">
        <title>Genomic comparison of the ants Camponotus floridanus and Harpegnathos saltator.</title>
        <authorList>
            <person name="Bonasio R."/>
            <person name="Zhang G."/>
            <person name="Ye C."/>
            <person name="Mutti N.S."/>
            <person name="Fang X."/>
            <person name="Qin N."/>
            <person name="Donahue G."/>
            <person name="Yang P."/>
            <person name="Li Q."/>
            <person name="Li C."/>
            <person name="Zhang P."/>
            <person name="Huang Z."/>
            <person name="Berger S.L."/>
            <person name="Reinberg D."/>
            <person name="Wang J."/>
            <person name="Liebig J."/>
        </authorList>
    </citation>
    <scope>NUCLEOTIDE SEQUENCE [LARGE SCALE GENOMIC DNA]</scope>
    <source>
        <strain evidence="3">C129</strain>
    </source>
</reference>
<organism evidence="3">
    <name type="scientific">Camponotus floridanus</name>
    <name type="common">Florida carpenter ant</name>
    <dbReference type="NCBI Taxonomy" id="104421"/>
    <lineage>
        <taxon>Eukaryota</taxon>
        <taxon>Metazoa</taxon>
        <taxon>Ecdysozoa</taxon>
        <taxon>Arthropoda</taxon>
        <taxon>Hexapoda</taxon>
        <taxon>Insecta</taxon>
        <taxon>Pterygota</taxon>
        <taxon>Neoptera</taxon>
        <taxon>Endopterygota</taxon>
        <taxon>Hymenoptera</taxon>
        <taxon>Apocrita</taxon>
        <taxon>Aculeata</taxon>
        <taxon>Formicoidea</taxon>
        <taxon>Formicidae</taxon>
        <taxon>Formicinae</taxon>
        <taxon>Camponotus</taxon>
    </lineage>
</organism>
<feature type="region of interest" description="Disordered" evidence="1">
    <location>
        <begin position="1"/>
        <end position="29"/>
    </location>
</feature>
<dbReference type="Proteomes" id="UP000000311">
    <property type="component" value="Unassembled WGS sequence"/>
</dbReference>
<gene>
    <name evidence="2" type="ORF">EAG_10916</name>
</gene>
<feature type="region of interest" description="Disordered" evidence="1">
    <location>
        <begin position="210"/>
        <end position="230"/>
    </location>
</feature>